<keyword evidence="4 13" id="KW-0489">Methyltransferase</keyword>
<organism evidence="15 16">
    <name type="scientific">Shewanella insulae</name>
    <dbReference type="NCBI Taxonomy" id="2681496"/>
    <lineage>
        <taxon>Bacteria</taxon>
        <taxon>Pseudomonadati</taxon>
        <taxon>Pseudomonadota</taxon>
        <taxon>Gammaproteobacteria</taxon>
        <taxon>Alteromonadales</taxon>
        <taxon>Shewanellaceae</taxon>
        <taxon>Shewanella</taxon>
    </lineage>
</organism>
<evidence type="ECO:0000256" key="1">
    <source>
        <dbReference type="ARBA" id="ARBA00005879"/>
    </source>
</evidence>
<dbReference type="SUPFAM" id="SSF53790">
    <property type="entry name" value="Tetrapyrrole methylase"/>
    <property type="match status" value="1"/>
</dbReference>
<comment type="similarity">
    <text evidence="1 13">Belongs to the precorrin methyltransferase family.</text>
</comment>
<evidence type="ECO:0000256" key="7">
    <source>
        <dbReference type="ARBA" id="ARBA00023002"/>
    </source>
</evidence>
<evidence type="ECO:0000256" key="12">
    <source>
        <dbReference type="ARBA" id="ARBA00060548"/>
    </source>
</evidence>
<dbReference type="RefSeq" id="WP_160795498.1">
    <property type="nucleotide sequence ID" value="NZ_WRPA01000007.1"/>
</dbReference>
<dbReference type="InterPro" id="IPR003043">
    <property type="entry name" value="Uropor_MeTrfase_CS"/>
</dbReference>
<keyword evidence="9" id="KW-0627">Porphyrin biosynthesis</keyword>
<dbReference type="GO" id="GO:0019354">
    <property type="term" value="P:siroheme biosynthetic process"/>
    <property type="evidence" value="ECO:0007669"/>
    <property type="project" value="UniProtKB-UniPathway"/>
</dbReference>
<dbReference type="NCBIfam" id="TIGR01469">
    <property type="entry name" value="cobA_cysG_Cterm"/>
    <property type="match status" value="1"/>
</dbReference>
<evidence type="ECO:0000313" key="16">
    <source>
        <dbReference type="Proteomes" id="UP000474778"/>
    </source>
</evidence>
<dbReference type="UniPathway" id="UPA00262">
    <property type="reaction ID" value="UER00211"/>
</dbReference>
<dbReference type="GO" id="GO:0016491">
    <property type="term" value="F:oxidoreductase activity"/>
    <property type="evidence" value="ECO:0007669"/>
    <property type="project" value="UniProtKB-KW"/>
</dbReference>
<dbReference type="GO" id="GO:0004851">
    <property type="term" value="F:uroporphyrin-III C-methyltransferase activity"/>
    <property type="evidence" value="ECO:0007669"/>
    <property type="project" value="UniProtKB-EC"/>
</dbReference>
<dbReference type="InterPro" id="IPR000878">
    <property type="entry name" value="4pyrrol_Mease"/>
</dbReference>
<dbReference type="GO" id="GO:0009236">
    <property type="term" value="P:cobalamin biosynthetic process"/>
    <property type="evidence" value="ECO:0007669"/>
    <property type="project" value="UniProtKB-KW"/>
</dbReference>
<evidence type="ECO:0000256" key="4">
    <source>
        <dbReference type="ARBA" id="ARBA00022603"/>
    </source>
</evidence>
<evidence type="ECO:0000256" key="5">
    <source>
        <dbReference type="ARBA" id="ARBA00022679"/>
    </source>
</evidence>
<evidence type="ECO:0000256" key="9">
    <source>
        <dbReference type="ARBA" id="ARBA00023244"/>
    </source>
</evidence>
<comment type="pathway">
    <text evidence="11">Porphyrin-containing compound metabolism; siroheme biosynthesis; precorrin-2 from uroporphyrinogen III: step 1/1.</text>
</comment>
<evidence type="ECO:0000256" key="13">
    <source>
        <dbReference type="RuleBase" id="RU003960"/>
    </source>
</evidence>
<evidence type="ECO:0000256" key="2">
    <source>
        <dbReference type="ARBA" id="ARBA00012162"/>
    </source>
</evidence>
<name>A0A6L7HX14_9GAMM</name>
<dbReference type="Proteomes" id="UP000474778">
    <property type="component" value="Unassembled WGS sequence"/>
</dbReference>
<keyword evidence="3" id="KW-0169">Cobalamin biosynthesis</keyword>
<protein>
    <recommendedName>
        <fullName evidence="2">uroporphyrinogen-III C-methyltransferase</fullName>
        <ecNumber evidence="2">2.1.1.107</ecNumber>
    </recommendedName>
</protein>
<comment type="caution">
    <text evidence="15">The sequence shown here is derived from an EMBL/GenBank/DDBJ whole genome shotgun (WGS) entry which is preliminary data.</text>
</comment>
<evidence type="ECO:0000259" key="14">
    <source>
        <dbReference type="Pfam" id="PF00590"/>
    </source>
</evidence>
<dbReference type="Pfam" id="PF00590">
    <property type="entry name" value="TP_methylase"/>
    <property type="match status" value="1"/>
</dbReference>
<sequence length="284" mass="30709">MNEHEQTPHHSVINIGFGETGKPACQGRVSLVGAGPGDAELLTLKAMHIIQQADLIIYDRLVSDEICALFPAKTPALYVGKAKHEHSVEQERINEILVEQALLGKHVCRLKGGDSFIFGRGGEEILSLKAQNISVEVVPGITAASGCTSYAGIPLTHRGVSQGTTFVTAHAESELRLNWQSLAMLQHTLVFYMGLSKASLIAKELIQAGLASHTPVAIIERGCSKEQRVISGLLRELPNLVVNHQLQSPTLIVVGQVVDLASQLSWFEQQAQAKDKYISARLSA</sequence>
<keyword evidence="8" id="KW-0456">Lyase</keyword>
<dbReference type="EC" id="2.1.1.107" evidence="2"/>
<evidence type="ECO:0000256" key="6">
    <source>
        <dbReference type="ARBA" id="ARBA00022691"/>
    </source>
</evidence>
<dbReference type="PANTHER" id="PTHR45790">
    <property type="entry name" value="SIROHEME SYNTHASE-RELATED"/>
    <property type="match status" value="1"/>
</dbReference>
<evidence type="ECO:0000256" key="10">
    <source>
        <dbReference type="ARBA" id="ARBA00023268"/>
    </source>
</evidence>
<proteinExistence type="inferred from homology"/>
<dbReference type="InterPro" id="IPR006366">
    <property type="entry name" value="CobA/CysG_C"/>
</dbReference>
<keyword evidence="16" id="KW-1185">Reference proteome</keyword>
<evidence type="ECO:0000256" key="8">
    <source>
        <dbReference type="ARBA" id="ARBA00023239"/>
    </source>
</evidence>
<evidence type="ECO:0000256" key="11">
    <source>
        <dbReference type="ARBA" id="ARBA00025705"/>
    </source>
</evidence>
<keyword evidence="10" id="KW-0511">Multifunctional enzyme</keyword>
<dbReference type="InterPro" id="IPR050161">
    <property type="entry name" value="Siro_Cobalamin_biosynth"/>
</dbReference>
<dbReference type="PROSITE" id="PS00839">
    <property type="entry name" value="SUMT_1"/>
    <property type="match status" value="1"/>
</dbReference>
<gene>
    <name evidence="15" type="primary">cobA</name>
    <name evidence="15" type="ORF">GNT65_09230</name>
</gene>
<dbReference type="Gene3D" id="3.30.950.10">
    <property type="entry name" value="Methyltransferase, Cobalt-precorrin-4 Transmethylase, Domain 2"/>
    <property type="match status" value="1"/>
</dbReference>
<feature type="domain" description="Tetrapyrrole methylase" evidence="14">
    <location>
        <begin position="29"/>
        <end position="237"/>
    </location>
</feature>
<dbReference type="EMBL" id="WRPA01000007">
    <property type="protein sequence ID" value="MXR68846.1"/>
    <property type="molecule type" value="Genomic_DNA"/>
</dbReference>
<evidence type="ECO:0000313" key="15">
    <source>
        <dbReference type="EMBL" id="MXR68846.1"/>
    </source>
</evidence>
<reference evidence="15 16" key="1">
    <citation type="submission" date="2019-12" db="EMBL/GenBank/DDBJ databases">
        <title>Shewanella insulae sp. nov., isolated from a tidal flat.</title>
        <authorList>
            <person name="Yoon J.-H."/>
        </authorList>
    </citation>
    <scope>NUCLEOTIDE SEQUENCE [LARGE SCALE GENOMIC DNA]</scope>
    <source>
        <strain evidence="15 16">JBTF-M18</strain>
    </source>
</reference>
<keyword evidence="6" id="KW-0949">S-adenosyl-L-methionine</keyword>
<dbReference type="CDD" id="cd11642">
    <property type="entry name" value="SUMT"/>
    <property type="match status" value="1"/>
</dbReference>
<dbReference type="Gene3D" id="3.40.1010.10">
    <property type="entry name" value="Cobalt-precorrin-4 Transmethylase, Domain 1"/>
    <property type="match status" value="1"/>
</dbReference>
<dbReference type="PROSITE" id="PS00840">
    <property type="entry name" value="SUMT_2"/>
    <property type="match status" value="1"/>
</dbReference>
<keyword evidence="7" id="KW-0560">Oxidoreductase</keyword>
<dbReference type="NCBIfam" id="NF004790">
    <property type="entry name" value="PRK06136.1"/>
    <property type="match status" value="1"/>
</dbReference>
<dbReference type="AlphaFoldDB" id="A0A6L7HX14"/>
<accession>A0A6L7HX14</accession>
<dbReference type="PANTHER" id="PTHR45790:SF1">
    <property type="entry name" value="SIROHEME SYNTHASE"/>
    <property type="match status" value="1"/>
</dbReference>
<evidence type="ECO:0000256" key="3">
    <source>
        <dbReference type="ARBA" id="ARBA00022573"/>
    </source>
</evidence>
<dbReference type="FunFam" id="3.30.950.10:FF:000001">
    <property type="entry name" value="Siroheme synthase"/>
    <property type="match status" value="1"/>
</dbReference>
<dbReference type="GO" id="GO:0032259">
    <property type="term" value="P:methylation"/>
    <property type="evidence" value="ECO:0007669"/>
    <property type="project" value="UniProtKB-KW"/>
</dbReference>
<dbReference type="InterPro" id="IPR014776">
    <property type="entry name" value="4pyrrole_Mease_sub2"/>
</dbReference>
<dbReference type="FunFam" id="3.40.1010.10:FF:000001">
    <property type="entry name" value="Siroheme synthase"/>
    <property type="match status" value="1"/>
</dbReference>
<dbReference type="GO" id="GO:0016829">
    <property type="term" value="F:lyase activity"/>
    <property type="evidence" value="ECO:0007669"/>
    <property type="project" value="UniProtKB-KW"/>
</dbReference>
<dbReference type="InterPro" id="IPR014777">
    <property type="entry name" value="4pyrrole_Mease_sub1"/>
</dbReference>
<dbReference type="InterPro" id="IPR035996">
    <property type="entry name" value="4pyrrol_Methylase_sf"/>
</dbReference>
<comment type="pathway">
    <text evidence="12">Cofactor biosynthesis; adenosylcobalamin biosynthesis; precorrin-2 from uroporphyrinogen III: step 1/1.</text>
</comment>
<keyword evidence="5 13" id="KW-0808">Transferase</keyword>